<dbReference type="Proteomes" id="UP001385892">
    <property type="component" value="Unassembled WGS sequence"/>
</dbReference>
<evidence type="ECO:0000313" key="3">
    <source>
        <dbReference type="EMBL" id="MEJ8852664.1"/>
    </source>
</evidence>
<accession>A0ABU8X0H6</accession>
<evidence type="ECO:0000259" key="2">
    <source>
        <dbReference type="PROSITE" id="PS51898"/>
    </source>
</evidence>
<organism evidence="3 4">
    <name type="scientific">Variovorax rhizosphaerae</name>
    <dbReference type="NCBI Taxonomy" id="1836200"/>
    <lineage>
        <taxon>Bacteria</taxon>
        <taxon>Pseudomonadati</taxon>
        <taxon>Pseudomonadota</taxon>
        <taxon>Betaproteobacteria</taxon>
        <taxon>Burkholderiales</taxon>
        <taxon>Comamonadaceae</taxon>
        <taxon>Variovorax</taxon>
    </lineage>
</organism>
<sequence length="229" mass="25633">MRFHELAPDDVRRFIAEQLELRNTISNAITVNGALRGYLRWRGSCGDAVRPLLGVISSPPHWSLASLPRALTPEQVDRVLNSLTGTLRSPKRGYAIVRLALNLGLRTAEINRLRLDDIDWQRGTVTLKRTKSKRQDVLPLLEAAGRALEDYIRHERPASHNRALFARHLAPHTISLWARMPSAAWCAVRSAAPASPMNVPTSCAIPWPVASWAVAARSRRWPTYCVTGR</sequence>
<dbReference type="SUPFAM" id="SSF56349">
    <property type="entry name" value="DNA breaking-rejoining enzymes"/>
    <property type="match status" value="1"/>
</dbReference>
<keyword evidence="4" id="KW-1185">Reference proteome</keyword>
<dbReference type="Gene3D" id="1.10.443.10">
    <property type="entry name" value="Intergrase catalytic core"/>
    <property type="match status" value="1"/>
</dbReference>
<gene>
    <name evidence="3" type="ORF">WKW82_39110</name>
</gene>
<dbReference type="InterPro" id="IPR011010">
    <property type="entry name" value="DNA_brk_join_enz"/>
</dbReference>
<evidence type="ECO:0000256" key="1">
    <source>
        <dbReference type="ARBA" id="ARBA00023172"/>
    </source>
</evidence>
<dbReference type="InterPro" id="IPR013762">
    <property type="entry name" value="Integrase-like_cat_sf"/>
</dbReference>
<feature type="domain" description="Tyr recombinase" evidence="2">
    <location>
        <begin position="66"/>
        <end position="229"/>
    </location>
</feature>
<protein>
    <submittedName>
        <fullName evidence="3">Tyrosine-type recombinase/integrase</fullName>
    </submittedName>
</protein>
<reference evidence="3 4" key="1">
    <citation type="submission" date="2024-03" db="EMBL/GenBank/DDBJ databases">
        <title>Novel species of the genus Variovorax.</title>
        <authorList>
            <person name="Liu Q."/>
            <person name="Xin Y.-H."/>
        </authorList>
    </citation>
    <scope>NUCLEOTIDE SEQUENCE [LARGE SCALE GENOMIC DNA]</scope>
    <source>
        <strain evidence="3 4">KACC 18900</strain>
    </source>
</reference>
<dbReference type="InterPro" id="IPR002104">
    <property type="entry name" value="Integrase_catalytic"/>
</dbReference>
<dbReference type="EMBL" id="JBBKZT010000056">
    <property type="protein sequence ID" value="MEJ8852664.1"/>
    <property type="molecule type" value="Genomic_DNA"/>
</dbReference>
<dbReference type="Pfam" id="PF00589">
    <property type="entry name" value="Phage_integrase"/>
    <property type="match status" value="1"/>
</dbReference>
<name>A0ABU8X0H6_9BURK</name>
<proteinExistence type="predicted"/>
<evidence type="ECO:0000313" key="4">
    <source>
        <dbReference type="Proteomes" id="UP001385892"/>
    </source>
</evidence>
<dbReference type="PROSITE" id="PS51898">
    <property type="entry name" value="TYR_RECOMBINASE"/>
    <property type="match status" value="1"/>
</dbReference>
<comment type="caution">
    <text evidence="3">The sequence shown here is derived from an EMBL/GenBank/DDBJ whole genome shotgun (WGS) entry which is preliminary data.</text>
</comment>
<keyword evidence="1" id="KW-0233">DNA recombination</keyword>